<evidence type="ECO:0008006" key="3">
    <source>
        <dbReference type="Google" id="ProtNLM"/>
    </source>
</evidence>
<proteinExistence type="predicted"/>
<evidence type="ECO:0000313" key="2">
    <source>
        <dbReference type="Proteomes" id="UP001589716"/>
    </source>
</evidence>
<name>A0ABV5QY75_9ACTN</name>
<dbReference type="SUPFAM" id="SSF52058">
    <property type="entry name" value="L domain-like"/>
    <property type="match status" value="1"/>
</dbReference>
<comment type="caution">
    <text evidence="1">The sequence shown here is derived from an EMBL/GenBank/DDBJ whole genome shotgun (WGS) entry which is preliminary data.</text>
</comment>
<organism evidence="1 2">
    <name type="scientific">Streptomyces roseoviridis</name>
    <dbReference type="NCBI Taxonomy" id="67361"/>
    <lineage>
        <taxon>Bacteria</taxon>
        <taxon>Bacillati</taxon>
        <taxon>Actinomycetota</taxon>
        <taxon>Actinomycetes</taxon>
        <taxon>Kitasatosporales</taxon>
        <taxon>Streptomycetaceae</taxon>
        <taxon>Streptomyces</taxon>
    </lineage>
</organism>
<dbReference type="Proteomes" id="UP001589716">
    <property type="component" value="Unassembled WGS sequence"/>
</dbReference>
<accession>A0ABV5QY75</accession>
<keyword evidence="2" id="KW-1185">Reference proteome</keyword>
<dbReference type="EMBL" id="JBHMCT010000023">
    <property type="protein sequence ID" value="MFB9558470.1"/>
    <property type="molecule type" value="Genomic_DNA"/>
</dbReference>
<gene>
    <name evidence="1" type="ORF">ACFFTP_30350</name>
</gene>
<dbReference type="Gene3D" id="3.80.10.10">
    <property type="entry name" value="Ribonuclease Inhibitor"/>
    <property type="match status" value="1"/>
</dbReference>
<dbReference type="RefSeq" id="WP_345484561.1">
    <property type="nucleotide sequence ID" value="NZ_BAAAWU010000001.1"/>
</dbReference>
<protein>
    <recommendedName>
        <fullName evidence="3">Leucine-rich repeat domain-containing protein</fullName>
    </recommendedName>
</protein>
<dbReference type="InterPro" id="IPR032675">
    <property type="entry name" value="LRR_dom_sf"/>
</dbReference>
<evidence type="ECO:0000313" key="1">
    <source>
        <dbReference type="EMBL" id="MFB9558470.1"/>
    </source>
</evidence>
<reference evidence="1 2" key="1">
    <citation type="submission" date="2024-09" db="EMBL/GenBank/DDBJ databases">
        <authorList>
            <person name="Sun Q."/>
            <person name="Mori K."/>
        </authorList>
    </citation>
    <scope>NUCLEOTIDE SEQUENCE [LARGE SCALE GENOMIC DNA]</scope>
    <source>
        <strain evidence="1 2">JCM 4414</strain>
    </source>
</reference>
<sequence>MKIIRRPDGRAEMFVIDEPWDPVHAERFADGTCDGLVVGAPTDRKAGPDLAFLPGLTGLRSLRVLKGIADLSPVARCTGLERLRLPASAARALDLSGLVNLRELEIPWPAGARSVHALTSVEDLVITRWKGESLSVLGDKPALRSLRIESVRNHVTDAKGAALLPGLDELRFYDGRLARAELLSGAAALTDVSLLSTKTDAIDFVAGLPRLRRLELENSGEIASLAPLAAHPALREVVISGSTRVADGDLSPLVDNSRLTFVAVERGHAHDSHAPHEVRKG</sequence>